<evidence type="ECO:0000256" key="5">
    <source>
        <dbReference type="SAM" id="Phobius"/>
    </source>
</evidence>
<feature type="transmembrane region" description="Helical" evidence="5">
    <location>
        <begin position="272"/>
        <end position="290"/>
    </location>
</feature>
<feature type="transmembrane region" description="Helical" evidence="5">
    <location>
        <begin position="45"/>
        <end position="62"/>
    </location>
</feature>
<feature type="transmembrane region" description="Helical" evidence="5">
    <location>
        <begin position="239"/>
        <end position="260"/>
    </location>
</feature>
<feature type="transmembrane region" description="Helical" evidence="5">
    <location>
        <begin position="146"/>
        <end position="164"/>
    </location>
</feature>
<keyword evidence="4 5" id="KW-0472">Membrane</keyword>
<evidence type="ECO:0000256" key="3">
    <source>
        <dbReference type="ARBA" id="ARBA00022989"/>
    </source>
</evidence>
<sequence>MKSLIWRINQYQKERFPLLKNFIFILLYFFGFYNLSLFINEIHFSFTPVKIIGFFTIFLIFLQIRLFDEIKDYDVDNKFAPERPVQRGIISIKEIKIFSIFLTFILFILNLFLGIKDFFSFLLLQIFILLTLKEFFFGHILRKNRLFYASLHMLVMVFISNYIYLIACQFIRKNAIPIYFLSYLSGFIIEIGRKIESPENNKSGLDTYSKLLGYKMATIIYISIIFIFSLLSGFLLGKIYFIIIIFGFFIVFIKSLKFILSPDTKRRDVMEKYTHLFLIYVFILFIISGFRR</sequence>
<keyword evidence="2 5" id="KW-0812">Transmembrane</keyword>
<feature type="transmembrane region" description="Helical" evidence="5">
    <location>
        <begin position="176"/>
        <end position="192"/>
    </location>
</feature>
<name>A0A7C4UDA4_UNCW3</name>
<dbReference type="AlphaFoldDB" id="A0A7C4UDA4"/>
<evidence type="ECO:0008006" key="7">
    <source>
        <dbReference type="Google" id="ProtNLM"/>
    </source>
</evidence>
<evidence type="ECO:0000256" key="4">
    <source>
        <dbReference type="ARBA" id="ARBA00023136"/>
    </source>
</evidence>
<accession>A0A7C4UDA4</accession>
<evidence type="ECO:0000256" key="1">
    <source>
        <dbReference type="ARBA" id="ARBA00004141"/>
    </source>
</evidence>
<dbReference type="GO" id="GO:0016020">
    <property type="term" value="C:membrane"/>
    <property type="evidence" value="ECO:0007669"/>
    <property type="project" value="UniProtKB-SubCell"/>
</dbReference>
<protein>
    <recommendedName>
        <fullName evidence="7">Prenyltransferase</fullName>
    </recommendedName>
</protein>
<comment type="caution">
    <text evidence="6">The sequence shown here is derived from an EMBL/GenBank/DDBJ whole genome shotgun (WGS) entry which is preliminary data.</text>
</comment>
<dbReference type="EMBL" id="DTHG01000083">
    <property type="protein sequence ID" value="HGW92212.1"/>
    <property type="molecule type" value="Genomic_DNA"/>
</dbReference>
<comment type="subcellular location">
    <subcellularLocation>
        <location evidence="1">Membrane</location>
        <topology evidence="1">Multi-pass membrane protein</topology>
    </subcellularLocation>
</comment>
<feature type="transmembrane region" description="Helical" evidence="5">
    <location>
        <begin position="97"/>
        <end position="115"/>
    </location>
</feature>
<feature type="transmembrane region" description="Helical" evidence="5">
    <location>
        <begin position="212"/>
        <end position="233"/>
    </location>
</feature>
<proteinExistence type="predicted"/>
<evidence type="ECO:0000313" key="6">
    <source>
        <dbReference type="EMBL" id="HGW92212.1"/>
    </source>
</evidence>
<gene>
    <name evidence="6" type="ORF">ENV67_06710</name>
</gene>
<reference evidence="6" key="1">
    <citation type="journal article" date="2020" name="mSystems">
        <title>Genome- and Community-Level Interaction Insights into Carbon Utilization and Element Cycling Functions of Hydrothermarchaeota in Hydrothermal Sediment.</title>
        <authorList>
            <person name="Zhou Z."/>
            <person name="Liu Y."/>
            <person name="Xu W."/>
            <person name="Pan J."/>
            <person name="Luo Z.H."/>
            <person name="Li M."/>
        </authorList>
    </citation>
    <scope>NUCLEOTIDE SEQUENCE [LARGE SCALE GENOMIC DNA]</scope>
    <source>
        <strain evidence="6">SpSt-780</strain>
    </source>
</reference>
<organism evidence="6">
    <name type="scientific">candidate division WOR-3 bacterium</name>
    <dbReference type="NCBI Taxonomy" id="2052148"/>
    <lineage>
        <taxon>Bacteria</taxon>
        <taxon>Bacteria division WOR-3</taxon>
    </lineage>
</organism>
<feature type="transmembrane region" description="Helical" evidence="5">
    <location>
        <begin position="121"/>
        <end position="141"/>
    </location>
</feature>
<dbReference type="GO" id="GO:0016765">
    <property type="term" value="F:transferase activity, transferring alkyl or aryl (other than methyl) groups"/>
    <property type="evidence" value="ECO:0007669"/>
    <property type="project" value="InterPro"/>
</dbReference>
<feature type="transmembrane region" description="Helical" evidence="5">
    <location>
        <begin position="21"/>
        <end position="39"/>
    </location>
</feature>
<dbReference type="Pfam" id="PF01040">
    <property type="entry name" value="UbiA"/>
    <property type="match status" value="1"/>
</dbReference>
<keyword evidence="3 5" id="KW-1133">Transmembrane helix</keyword>
<evidence type="ECO:0000256" key="2">
    <source>
        <dbReference type="ARBA" id="ARBA00022692"/>
    </source>
</evidence>
<dbReference type="InterPro" id="IPR000537">
    <property type="entry name" value="UbiA_prenyltransferase"/>
</dbReference>